<proteinExistence type="predicted"/>
<name>A0A9N9E9X2_9GLOM</name>
<organism evidence="1 2">
    <name type="scientific">Acaulospora morrowiae</name>
    <dbReference type="NCBI Taxonomy" id="94023"/>
    <lineage>
        <taxon>Eukaryota</taxon>
        <taxon>Fungi</taxon>
        <taxon>Fungi incertae sedis</taxon>
        <taxon>Mucoromycota</taxon>
        <taxon>Glomeromycotina</taxon>
        <taxon>Glomeromycetes</taxon>
        <taxon>Diversisporales</taxon>
        <taxon>Acaulosporaceae</taxon>
        <taxon>Acaulospora</taxon>
    </lineage>
</organism>
<reference evidence="1" key="1">
    <citation type="submission" date="2021-06" db="EMBL/GenBank/DDBJ databases">
        <authorList>
            <person name="Kallberg Y."/>
            <person name="Tangrot J."/>
            <person name="Rosling A."/>
        </authorList>
    </citation>
    <scope>NUCLEOTIDE SEQUENCE</scope>
    <source>
        <strain evidence="1">CL551</strain>
    </source>
</reference>
<dbReference type="OrthoDB" id="10687807at2759"/>
<comment type="caution">
    <text evidence="1">The sequence shown here is derived from an EMBL/GenBank/DDBJ whole genome shotgun (WGS) entry which is preliminary data.</text>
</comment>
<accession>A0A9N9E9X2</accession>
<gene>
    <name evidence="1" type="ORF">AMORRO_LOCUS10602</name>
</gene>
<sequence length="306" mass="34930">MNMNNNYIDLSNCIQQDVPTSQDINTSCCLTPRKISNIEDWILKVSTECNNEMFMPSHSRKEENDIRLLSDSSTKMLTYNKSIKNPVRKKTKLLPKNYKKGVQKDRKFKGTESSVSTVISSGIAHIFTSGISGNNLNLSTSTSTFVQEKNEENRLSNNNGAIPRQISCNSDCSIRHLNSRPNAHQKLSAPHYVQFRSNKQVLYLNSNQSALHYFNSYTFQQYFSSYDSQQNLTQPVLQQFSAQQKFSQKNFDQFTPSEYNPYKAIYYDHIKPPPGAIQTNRVQTYLLPKGINHTIFLGGVVNITPK</sequence>
<dbReference type="Proteomes" id="UP000789342">
    <property type="component" value="Unassembled WGS sequence"/>
</dbReference>
<evidence type="ECO:0000313" key="2">
    <source>
        <dbReference type="Proteomes" id="UP000789342"/>
    </source>
</evidence>
<protein>
    <submittedName>
        <fullName evidence="1">16263_t:CDS:1</fullName>
    </submittedName>
</protein>
<evidence type="ECO:0000313" key="1">
    <source>
        <dbReference type="EMBL" id="CAG8665660.1"/>
    </source>
</evidence>
<keyword evidence="2" id="KW-1185">Reference proteome</keyword>
<dbReference type="AlphaFoldDB" id="A0A9N9E9X2"/>
<dbReference type="EMBL" id="CAJVPV010011909">
    <property type="protein sequence ID" value="CAG8665660.1"/>
    <property type="molecule type" value="Genomic_DNA"/>
</dbReference>